<dbReference type="PROSITE" id="PS00463">
    <property type="entry name" value="ZN2_CY6_FUNGAL_1"/>
    <property type="match status" value="1"/>
</dbReference>
<feature type="domain" description="Zn(2)-C6 fungal-type" evidence="6">
    <location>
        <begin position="64"/>
        <end position="98"/>
    </location>
</feature>
<keyword evidence="8" id="KW-1185">Reference proteome</keyword>
<evidence type="ECO:0000256" key="4">
    <source>
        <dbReference type="ARBA" id="ARBA00023242"/>
    </source>
</evidence>
<evidence type="ECO:0000313" key="8">
    <source>
        <dbReference type="Proteomes" id="UP001562357"/>
    </source>
</evidence>
<gene>
    <name evidence="7" type="primary">g2550</name>
    <name evidence="7" type="ORF">EsDP_00002550</name>
</gene>
<accession>A0ABQ0CL58</accession>
<proteinExistence type="predicted"/>
<dbReference type="Proteomes" id="UP001562357">
    <property type="component" value="Unassembled WGS sequence"/>
</dbReference>
<protein>
    <recommendedName>
        <fullName evidence="6">Zn(2)-C6 fungal-type domain-containing protein</fullName>
    </recommendedName>
</protein>
<keyword evidence="2" id="KW-0479">Metal-binding</keyword>
<evidence type="ECO:0000259" key="6">
    <source>
        <dbReference type="PROSITE" id="PS50048"/>
    </source>
</evidence>
<dbReference type="InterPro" id="IPR001138">
    <property type="entry name" value="Zn2Cys6_DnaBD"/>
</dbReference>
<feature type="region of interest" description="Disordered" evidence="5">
    <location>
        <begin position="276"/>
        <end position="303"/>
    </location>
</feature>
<evidence type="ECO:0000256" key="1">
    <source>
        <dbReference type="ARBA" id="ARBA00004123"/>
    </source>
</evidence>
<dbReference type="PROSITE" id="PS50048">
    <property type="entry name" value="ZN2_CY6_FUNGAL_2"/>
    <property type="match status" value="1"/>
</dbReference>
<name>A0ABQ0CL58_9HYPO</name>
<dbReference type="PANTHER" id="PTHR46910:SF3">
    <property type="entry name" value="HALOTOLERANCE PROTEIN 9-RELATED"/>
    <property type="match status" value="1"/>
</dbReference>
<organism evidence="7 8">
    <name type="scientific">Epichloe bromicola</name>
    <dbReference type="NCBI Taxonomy" id="79588"/>
    <lineage>
        <taxon>Eukaryota</taxon>
        <taxon>Fungi</taxon>
        <taxon>Dikarya</taxon>
        <taxon>Ascomycota</taxon>
        <taxon>Pezizomycotina</taxon>
        <taxon>Sordariomycetes</taxon>
        <taxon>Hypocreomycetidae</taxon>
        <taxon>Hypocreales</taxon>
        <taxon>Clavicipitaceae</taxon>
        <taxon>Epichloe</taxon>
    </lineage>
</organism>
<keyword evidence="4" id="KW-0539">Nucleus</keyword>
<evidence type="ECO:0000313" key="7">
    <source>
        <dbReference type="EMBL" id="GAB0134168.1"/>
    </source>
</evidence>
<dbReference type="EMBL" id="BAAFGZ010000070">
    <property type="protein sequence ID" value="GAB0134168.1"/>
    <property type="molecule type" value="Genomic_DNA"/>
</dbReference>
<dbReference type="InterPro" id="IPR050987">
    <property type="entry name" value="AtrR-like"/>
</dbReference>
<dbReference type="Pfam" id="PF00172">
    <property type="entry name" value="Zn_clus"/>
    <property type="match status" value="1"/>
</dbReference>
<keyword evidence="3" id="KW-0238">DNA-binding</keyword>
<evidence type="ECO:0000256" key="5">
    <source>
        <dbReference type="SAM" id="MobiDB-lite"/>
    </source>
</evidence>
<comment type="subcellular location">
    <subcellularLocation>
        <location evidence="1">Nucleus</location>
    </subcellularLocation>
</comment>
<dbReference type="SMART" id="SM00066">
    <property type="entry name" value="GAL4"/>
    <property type="match status" value="1"/>
</dbReference>
<dbReference type="InterPro" id="IPR036864">
    <property type="entry name" value="Zn2-C6_fun-type_DNA-bd_sf"/>
</dbReference>
<dbReference type="SUPFAM" id="SSF57701">
    <property type="entry name" value="Zn2/Cys6 DNA-binding domain"/>
    <property type="match status" value="1"/>
</dbReference>
<evidence type="ECO:0000256" key="3">
    <source>
        <dbReference type="ARBA" id="ARBA00023125"/>
    </source>
</evidence>
<reference evidence="8" key="1">
    <citation type="submission" date="2024-06" db="EMBL/GenBank/DDBJ databases">
        <title>Draft Genome Sequences of Epichloe bromicola Strains Isolated from Elymus ciliaris.</title>
        <authorList>
            <consortium name="Epichloe bromicola genome sequencing consortium"/>
            <person name="Miura A."/>
            <person name="Imano S."/>
            <person name="Ashida A."/>
            <person name="Sato I."/>
            <person name="Chiba S."/>
            <person name="Tanaka A."/>
            <person name="Camagna M."/>
            <person name="Takemoto D."/>
        </authorList>
    </citation>
    <scope>NUCLEOTIDE SEQUENCE [LARGE SCALE GENOMIC DNA]</scope>
    <source>
        <strain evidence="8">DP</strain>
    </source>
</reference>
<comment type="caution">
    <text evidence="7">The sequence shown here is derived from an EMBL/GenBank/DDBJ whole genome shotgun (WGS) entry which is preliminary data.</text>
</comment>
<evidence type="ECO:0000256" key="2">
    <source>
        <dbReference type="ARBA" id="ARBA00022723"/>
    </source>
</evidence>
<dbReference type="CDD" id="cd00067">
    <property type="entry name" value="GAL4"/>
    <property type="match status" value="1"/>
</dbReference>
<dbReference type="Gene3D" id="4.10.240.10">
    <property type="entry name" value="Zn(2)-C6 fungal-type DNA-binding domain"/>
    <property type="match status" value="1"/>
</dbReference>
<dbReference type="PANTHER" id="PTHR46910">
    <property type="entry name" value="TRANSCRIPTION FACTOR PDR1"/>
    <property type="match status" value="1"/>
</dbReference>
<sequence>MVSSYKLSNEVRGYNLPPVQQRSPYIDQSIKLCGFSQDTRDTNAMSDTERMDDAGSQRKRIAVACGRCRQRKIRCSGDNGMGEACTNCKNAGADPCQFLRVSSQEVQGVRPNSYNYNAALSRKLANRHSATSPTLSSSSPYAQTIMATMGHDDAADQHQMSYGCVQKHYDQVHGWAQGYGGDHCVDYTSSQSTLPMNEQHLYMMGSYRSGHPMVARSNNVVYVDADAPYGYGNGGTAASLDTRSTTVPDPSHSFQHGMSCYPNPSVDHSGRIMPISPDRSRSGSSHAGGLTDRRASHMPPGVDGGNMVDVGVNGNYHGYDSGTCNNSSMDRNGGIYTTTPPDELLVHGGSLRSSIPDYAYRYTDTTSERGDQTGESMMPMEEAQYFSQSRGCYVGGNGLGPANNGASDGRGTSLAGLHG</sequence>